<gene>
    <name evidence="2" type="ORF">TSPGSL018_4360</name>
</gene>
<name>A0A061SIW4_9CHLO</name>
<feature type="region of interest" description="Disordered" evidence="1">
    <location>
        <begin position="1"/>
        <end position="110"/>
    </location>
</feature>
<evidence type="ECO:0000256" key="1">
    <source>
        <dbReference type="SAM" id="MobiDB-lite"/>
    </source>
</evidence>
<sequence>QCRPPSPSHAHLISIPGGDGPSTGDDCFAPVHGRRLGASPGDGEAPGGTPLRGFALGALGVSSHPSDDVGGLSSPPLLHGPPAALERELAAVPPKQLPEAKPGGGPRRLG</sequence>
<dbReference type="EMBL" id="GBEZ01002015">
    <property type="protein sequence ID" value="JAC83004.1"/>
    <property type="molecule type" value="Transcribed_RNA"/>
</dbReference>
<feature type="non-terminal residue" evidence="2">
    <location>
        <position position="1"/>
    </location>
</feature>
<proteinExistence type="predicted"/>
<organism evidence="2">
    <name type="scientific">Tetraselmis sp. GSL018</name>
    <dbReference type="NCBI Taxonomy" id="582737"/>
    <lineage>
        <taxon>Eukaryota</taxon>
        <taxon>Viridiplantae</taxon>
        <taxon>Chlorophyta</taxon>
        <taxon>core chlorophytes</taxon>
        <taxon>Chlorodendrophyceae</taxon>
        <taxon>Chlorodendrales</taxon>
        <taxon>Chlorodendraceae</taxon>
        <taxon>Tetraselmis</taxon>
    </lineage>
</organism>
<dbReference type="AlphaFoldDB" id="A0A061SIW4"/>
<feature type="compositionally biased region" description="Low complexity" evidence="1">
    <location>
        <begin position="70"/>
        <end position="84"/>
    </location>
</feature>
<protein>
    <submittedName>
        <fullName evidence="2">Uncharacterized protein</fullName>
    </submittedName>
</protein>
<accession>A0A061SIW4</accession>
<evidence type="ECO:0000313" key="2">
    <source>
        <dbReference type="EMBL" id="JAC83004.1"/>
    </source>
</evidence>
<reference evidence="2" key="1">
    <citation type="submission" date="2014-05" db="EMBL/GenBank/DDBJ databases">
        <title>The transcriptome of the halophilic microalga Tetraselmis sp. GSL018 isolated from the Great Salt Lake, Utah.</title>
        <authorList>
            <person name="Jinkerson R.E."/>
            <person name="D'Adamo S."/>
            <person name="Posewitz M.C."/>
        </authorList>
    </citation>
    <scope>NUCLEOTIDE SEQUENCE</scope>
    <source>
        <strain evidence="2">GSL018</strain>
    </source>
</reference>